<evidence type="ECO:0000313" key="2">
    <source>
        <dbReference type="Proteomes" id="UP001231941"/>
    </source>
</evidence>
<protein>
    <submittedName>
        <fullName evidence="1">Uncharacterized protein</fullName>
    </submittedName>
</protein>
<dbReference type="RefSeq" id="WP_305993049.1">
    <property type="nucleotide sequence ID" value="NZ_JAVAMP010000009.1"/>
</dbReference>
<reference evidence="1 2" key="1">
    <citation type="submission" date="2023-08" db="EMBL/GenBank/DDBJ databases">
        <authorList>
            <person name="Park J.-S."/>
        </authorList>
    </citation>
    <scope>NUCLEOTIDE SEQUENCE [LARGE SCALE GENOMIC DNA]</scope>
    <source>
        <strain evidence="1 2">2205SS18-9</strain>
    </source>
</reference>
<name>A0ABT9J294_9BACL</name>
<gene>
    <name evidence="1" type="ORF">Q5Y73_16640</name>
</gene>
<comment type="caution">
    <text evidence="1">The sequence shown here is derived from an EMBL/GenBank/DDBJ whole genome shotgun (WGS) entry which is preliminary data.</text>
</comment>
<evidence type="ECO:0000313" key="1">
    <source>
        <dbReference type="EMBL" id="MDP5275740.1"/>
    </source>
</evidence>
<keyword evidence="2" id="KW-1185">Reference proteome</keyword>
<sequence length="169" mass="19280">MENNIVYFKENFFSSGLTDIYSEQKEKVGELDLKSAFSSSIDVRDEKGFTVIKGGFRFFSNKWVMSDRIGHELGIVRAKISLFSKRYVYETRSDEYYITSPSFSRQYEILDDKQKLVAEFNKINGFFESAAYKLTNNSSKLSTPELIAVVMGVNAIRKRHNSNGASATT</sequence>
<organism evidence="1 2">
    <name type="scientific">Chengkuizengella axinellae</name>
    <dbReference type="NCBI Taxonomy" id="3064388"/>
    <lineage>
        <taxon>Bacteria</taxon>
        <taxon>Bacillati</taxon>
        <taxon>Bacillota</taxon>
        <taxon>Bacilli</taxon>
        <taxon>Bacillales</taxon>
        <taxon>Paenibacillaceae</taxon>
        <taxon>Chengkuizengella</taxon>
    </lineage>
</organism>
<dbReference type="Proteomes" id="UP001231941">
    <property type="component" value="Unassembled WGS sequence"/>
</dbReference>
<accession>A0ABT9J294</accession>
<proteinExistence type="predicted"/>
<dbReference type="EMBL" id="JAVAMP010000009">
    <property type="protein sequence ID" value="MDP5275740.1"/>
    <property type="molecule type" value="Genomic_DNA"/>
</dbReference>